<gene>
    <name evidence="2" type="ORF">CGL56_08515</name>
</gene>
<dbReference type="Gene3D" id="2.60.40.10">
    <property type="entry name" value="Immunoglobulins"/>
    <property type="match status" value="1"/>
</dbReference>
<dbReference type="Proteomes" id="UP000226437">
    <property type="component" value="Unassembled WGS sequence"/>
</dbReference>
<sequence length="398" mass="42693">MKTLLSFLLCVSIGTGLPAQMISHFTWNNTADGPLKADFGPNAVSADSDVYISANGAGGTSGLNPGTTTPSVNLVLADSPIFDVNGIDISFDFQRNESMGTLFQRGFFILGSATSVSVVYRTDNGAGGFREVSSGAVASFTDDDTRNDDFENIRFVYTPSTGLGELYHKGVQVWSDPTPVPGRNLYWTGAGNIVMGTDIDASLANLAVFDNFLIQEVEGASLPVSFTDFRAEAFPKQGLARLHWETHRESNNARFEVERSVGHQGQWTVIGSVAGAGNSTSPRQYEYLDEQPTAGSAYYRLRQVDADGSASYSDVVVLHFTSPETPEAPRAFPNPATHRVSVVDAAATQLPAVVNARGQRIPVVGQLGPGGYELDISDWTSGIYYLHSASGRVTVIKR</sequence>
<protein>
    <recommendedName>
        <fullName evidence="4">Secretion system C-terminal sorting domain-containing protein</fullName>
    </recommendedName>
</protein>
<feature type="signal peptide" evidence="1">
    <location>
        <begin position="1"/>
        <end position="21"/>
    </location>
</feature>
<accession>A0A2G0CEV5</accession>
<dbReference type="InterPro" id="IPR013783">
    <property type="entry name" value="Ig-like_fold"/>
</dbReference>
<organism evidence="2 3">
    <name type="scientific">Neolewinella marina</name>
    <dbReference type="NCBI Taxonomy" id="438751"/>
    <lineage>
        <taxon>Bacteria</taxon>
        <taxon>Pseudomonadati</taxon>
        <taxon>Bacteroidota</taxon>
        <taxon>Saprospiria</taxon>
        <taxon>Saprospirales</taxon>
        <taxon>Lewinellaceae</taxon>
        <taxon>Neolewinella</taxon>
    </lineage>
</organism>
<evidence type="ECO:0000313" key="3">
    <source>
        <dbReference type="Proteomes" id="UP000226437"/>
    </source>
</evidence>
<dbReference type="OrthoDB" id="1466765at2"/>
<comment type="caution">
    <text evidence="2">The sequence shown here is derived from an EMBL/GenBank/DDBJ whole genome shotgun (WGS) entry which is preliminary data.</text>
</comment>
<evidence type="ECO:0000256" key="1">
    <source>
        <dbReference type="SAM" id="SignalP"/>
    </source>
</evidence>
<dbReference type="RefSeq" id="WP_099106121.1">
    <property type="nucleotide sequence ID" value="NZ_JAATJF010000001.1"/>
</dbReference>
<proteinExistence type="predicted"/>
<feature type="chain" id="PRO_5013793580" description="Secretion system C-terminal sorting domain-containing protein" evidence="1">
    <location>
        <begin position="22"/>
        <end position="398"/>
    </location>
</feature>
<keyword evidence="3" id="KW-1185">Reference proteome</keyword>
<evidence type="ECO:0008006" key="4">
    <source>
        <dbReference type="Google" id="ProtNLM"/>
    </source>
</evidence>
<evidence type="ECO:0000313" key="2">
    <source>
        <dbReference type="EMBL" id="PHK98511.1"/>
    </source>
</evidence>
<dbReference type="AlphaFoldDB" id="A0A2G0CEV5"/>
<reference evidence="2 3" key="1">
    <citation type="submission" date="2017-10" db="EMBL/GenBank/DDBJ databases">
        <title>The draft genome sequence of Lewinella marina KCTC 32374.</title>
        <authorList>
            <person name="Wang K."/>
        </authorList>
    </citation>
    <scope>NUCLEOTIDE SEQUENCE [LARGE SCALE GENOMIC DNA]</scope>
    <source>
        <strain evidence="2 3">MKG-38</strain>
    </source>
</reference>
<dbReference type="EMBL" id="PDLO01000003">
    <property type="protein sequence ID" value="PHK98511.1"/>
    <property type="molecule type" value="Genomic_DNA"/>
</dbReference>
<name>A0A2G0CEV5_9BACT</name>
<keyword evidence="1" id="KW-0732">Signal</keyword>